<evidence type="ECO:0000313" key="2">
    <source>
        <dbReference type="EMBL" id="OIJ41385.1"/>
    </source>
</evidence>
<evidence type="ECO:0000259" key="1">
    <source>
        <dbReference type="Pfam" id="PF13480"/>
    </source>
</evidence>
<dbReference type="Pfam" id="PF13480">
    <property type="entry name" value="Acetyltransf_6"/>
    <property type="match status" value="1"/>
</dbReference>
<feature type="domain" description="BioF2-like acetyltransferase" evidence="1">
    <location>
        <begin position="172"/>
        <end position="313"/>
    </location>
</feature>
<gene>
    <name evidence="2" type="ORF">LO55_3490</name>
</gene>
<dbReference type="Gene3D" id="3.40.630.30">
    <property type="match status" value="1"/>
</dbReference>
<reference evidence="2 3" key="1">
    <citation type="submission" date="2014-10" db="EMBL/GenBank/DDBJ databases">
        <authorList>
            <person name="Seo M.-J."/>
            <person name="Seok Y.J."/>
            <person name="Cha I.-T."/>
        </authorList>
    </citation>
    <scope>NUCLEOTIDE SEQUENCE [LARGE SCALE GENOMIC DNA]</scope>
    <source>
        <strain evidence="2 3">NEU</strain>
    </source>
</reference>
<dbReference type="EMBL" id="JRYB01000001">
    <property type="protein sequence ID" value="OIJ41385.1"/>
    <property type="molecule type" value="Genomic_DNA"/>
</dbReference>
<organism evidence="2 3">
    <name type="scientific">Massilia timonae</name>
    <dbReference type="NCBI Taxonomy" id="47229"/>
    <lineage>
        <taxon>Bacteria</taxon>
        <taxon>Pseudomonadati</taxon>
        <taxon>Pseudomonadota</taxon>
        <taxon>Betaproteobacteria</taxon>
        <taxon>Burkholderiales</taxon>
        <taxon>Oxalobacteraceae</taxon>
        <taxon>Telluria group</taxon>
        <taxon>Massilia</taxon>
    </lineage>
</organism>
<protein>
    <submittedName>
        <fullName evidence="2">Acetyltransferase domain protein</fullName>
    </submittedName>
</protein>
<keyword evidence="2" id="KW-0808">Transferase</keyword>
<dbReference type="GO" id="GO:0016740">
    <property type="term" value="F:transferase activity"/>
    <property type="evidence" value="ECO:0007669"/>
    <property type="project" value="UniProtKB-KW"/>
</dbReference>
<evidence type="ECO:0000313" key="3">
    <source>
        <dbReference type="Proteomes" id="UP000180246"/>
    </source>
</evidence>
<dbReference type="Proteomes" id="UP000180246">
    <property type="component" value="Unassembled WGS sequence"/>
</dbReference>
<dbReference type="AlphaFoldDB" id="A0A1S2N8L8"/>
<comment type="caution">
    <text evidence="2">The sequence shown here is derived from an EMBL/GenBank/DDBJ whole genome shotgun (WGS) entry which is preliminary data.</text>
</comment>
<accession>A0A1S2N8L8</accession>
<sequence length="410" mass="46637">MGIKNTTAHAIPASLWQEGNPPFASHADKHIVSSRFYENAIPEFADAALERLYANIYCTLTRIGIYERLDDIHTFVAADEHDIVLLILFRIDRDTVRIVNQQVALSEGELAYFAVNVFSRYPAARRIEAYALDTFIDASSFAFPVQVLPQLQENVVDLPPSADAYMQQLGKSTRELMRRSMRKCAAQFPSCRFEVLSTQQITPRHVRELVHLTDQRMDARHAEPYVVNTEIDRMLRLARSYGYLGIMLIEERIVAATLYFRVGTRHFLHLVGHDPRFDAYRLGRQVNLHTIFHAIATGGRELWMMGGHDGWKSHFLARRKTLRSVTIYRSRAAALVCCRTLLRNAARSRLHQLRLRVGEVQARDGAGSRLLGHSLAALRRARKGLRRLRFTSAGRVGKPGFQRDGGDTDA</sequence>
<proteinExistence type="predicted"/>
<dbReference type="InterPro" id="IPR016181">
    <property type="entry name" value="Acyl_CoA_acyltransferase"/>
</dbReference>
<name>A0A1S2N8L8_9BURK</name>
<dbReference type="InterPro" id="IPR038740">
    <property type="entry name" value="BioF2-like_GNAT_dom"/>
</dbReference>
<dbReference type="SUPFAM" id="SSF55729">
    <property type="entry name" value="Acyl-CoA N-acyltransferases (Nat)"/>
    <property type="match status" value="1"/>
</dbReference>
<dbReference type="RefSeq" id="WP_071362405.1">
    <property type="nucleotide sequence ID" value="NZ_JRYB01000001.1"/>
</dbReference>